<organism evidence="1 2">
    <name type="scientific">Burkholderia metallica</name>
    <dbReference type="NCBI Taxonomy" id="488729"/>
    <lineage>
        <taxon>Bacteria</taxon>
        <taxon>Pseudomonadati</taxon>
        <taxon>Pseudomonadota</taxon>
        <taxon>Betaproteobacteria</taxon>
        <taxon>Burkholderiales</taxon>
        <taxon>Burkholderiaceae</taxon>
        <taxon>Burkholderia</taxon>
        <taxon>Burkholderia cepacia complex</taxon>
    </lineage>
</organism>
<gene>
    <name evidence="1" type="ORF">QZM52_09650</name>
</gene>
<sequence>MSAADLPLRFDVPGAPFRTGTALVAKVLSPSDIFLRAARPLAFFQESNPCSST</sequence>
<name>A0ABT8P9Z0_9BURK</name>
<accession>A0ABT8P9Z0</accession>
<comment type="caution">
    <text evidence="1">The sequence shown here is derived from an EMBL/GenBank/DDBJ whole genome shotgun (WGS) entry which is preliminary data.</text>
</comment>
<keyword evidence="2" id="KW-1185">Reference proteome</keyword>
<dbReference type="Proteomes" id="UP001171606">
    <property type="component" value="Unassembled WGS sequence"/>
</dbReference>
<dbReference type="RefSeq" id="WP_301755226.1">
    <property type="nucleotide sequence ID" value="NZ_JAUJSQ010000003.1"/>
</dbReference>
<reference evidence="1" key="1">
    <citation type="submission" date="2023-07" db="EMBL/GenBank/DDBJ databases">
        <title>A collection of bacterial strains from the Burkholderia cepacia Research Laboratory and Repository.</title>
        <authorList>
            <person name="Lipuma J."/>
            <person name="Spilker T."/>
            <person name="Caverly L."/>
        </authorList>
    </citation>
    <scope>NUCLEOTIDE SEQUENCE</scope>
    <source>
        <strain evidence="1">AU42020</strain>
    </source>
</reference>
<proteinExistence type="predicted"/>
<evidence type="ECO:0000313" key="2">
    <source>
        <dbReference type="Proteomes" id="UP001171606"/>
    </source>
</evidence>
<protein>
    <submittedName>
        <fullName evidence="1">Uncharacterized protein</fullName>
    </submittedName>
</protein>
<dbReference type="EMBL" id="JAUJSQ010000003">
    <property type="protein sequence ID" value="MDN7931550.1"/>
    <property type="molecule type" value="Genomic_DNA"/>
</dbReference>
<evidence type="ECO:0000313" key="1">
    <source>
        <dbReference type="EMBL" id="MDN7931550.1"/>
    </source>
</evidence>